<protein>
    <recommendedName>
        <fullName evidence="3">Ester cyclase</fullName>
    </recommendedName>
</protein>
<reference evidence="1 2" key="1">
    <citation type="submission" date="2020-03" db="EMBL/GenBank/DDBJ databases">
        <title>Whole genome shotgun sequence of Phytohabitans houttuyneae NBRC 108639.</title>
        <authorList>
            <person name="Komaki H."/>
            <person name="Tamura T."/>
        </authorList>
    </citation>
    <scope>NUCLEOTIDE SEQUENCE [LARGE SCALE GENOMIC DNA]</scope>
    <source>
        <strain evidence="1 2">NBRC 108639</strain>
    </source>
</reference>
<proteinExistence type="predicted"/>
<organism evidence="1 2">
    <name type="scientific">Phytohabitans houttuyneae</name>
    <dbReference type="NCBI Taxonomy" id="1076126"/>
    <lineage>
        <taxon>Bacteria</taxon>
        <taxon>Bacillati</taxon>
        <taxon>Actinomycetota</taxon>
        <taxon>Actinomycetes</taxon>
        <taxon>Micromonosporales</taxon>
        <taxon>Micromonosporaceae</taxon>
    </lineage>
</organism>
<keyword evidence="2" id="KW-1185">Reference proteome</keyword>
<dbReference type="PANTHER" id="PTHR38436">
    <property type="entry name" value="POLYKETIDE CYCLASE SNOAL-LIKE DOMAIN"/>
    <property type="match status" value="1"/>
</dbReference>
<accession>A0A6V8KFT2</accession>
<dbReference type="AlphaFoldDB" id="A0A6V8KFT2"/>
<gene>
    <name evidence="1" type="ORF">Phou_055310</name>
</gene>
<evidence type="ECO:0008006" key="3">
    <source>
        <dbReference type="Google" id="ProtNLM"/>
    </source>
</evidence>
<name>A0A6V8KFT2_9ACTN</name>
<evidence type="ECO:0000313" key="2">
    <source>
        <dbReference type="Proteomes" id="UP000482800"/>
    </source>
</evidence>
<dbReference type="Proteomes" id="UP000482800">
    <property type="component" value="Unassembled WGS sequence"/>
</dbReference>
<dbReference type="Pfam" id="PF07366">
    <property type="entry name" value="SnoaL"/>
    <property type="match status" value="1"/>
</dbReference>
<dbReference type="EMBL" id="BLPF01000002">
    <property type="protein sequence ID" value="GFJ81351.1"/>
    <property type="molecule type" value="Genomic_DNA"/>
</dbReference>
<dbReference type="SUPFAM" id="SSF54427">
    <property type="entry name" value="NTF2-like"/>
    <property type="match status" value="1"/>
</dbReference>
<dbReference type="GO" id="GO:0030638">
    <property type="term" value="P:polyketide metabolic process"/>
    <property type="evidence" value="ECO:0007669"/>
    <property type="project" value="InterPro"/>
</dbReference>
<comment type="caution">
    <text evidence="1">The sequence shown here is derived from an EMBL/GenBank/DDBJ whole genome shotgun (WGS) entry which is preliminary data.</text>
</comment>
<reference evidence="1 2" key="2">
    <citation type="submission" date="2020-03" db="EMBL/GenBank/DDBJ databases">
        <authorList>
            <person name="Ichikawa N."/>
            <person name="Kimura A."/>
            <person name="Kitahashi Y."/>
            <person name="Uohara A."/>
        </authorList>
    </citation>
    <scope>NUCLEOTIDE SEQUENCE [LARGE SCALE GENOMIC DNA]</scope>
    <source>
        <strain evidence="1 2">NBRC 108639</strain>
    </source>
</reference>
<dbReference type="InterPro" id="IPR032710">
    <property type="entry name" value="NTF2-like_dom_sf"/>
</dbReference>
<dbReference type="PANTHER" id="PTHR38436:SF1">
    <property type="entry name" value="ESTER CYCLASE"/>
    <property type="match status" value="1"/>
</dbReference>
<dbReference type="RefSeq" id="WP_246273880.1">
    <property type="nucleotide sequence ID" value="NZ_BAABGO010000019.1"/>
</dbReference>
<dbReference type="InterPro" id="IPR009959">
    <property type="entry name" value="Cyclase_SnoaL-like"/>
</dbReference>
<evidence type="ECO:0000313" key="1">
    <source>
        <dbReference type="EMBL" id="GFJ81351.1"/>
    </source>
</evidence>
<dbReference type="Gene3D" id="3.10.450.50">
    <property type="match status" value="1"/>
</dbReference>
<sequence length="173" mass="19288">MRTIDSDACVASMKIMASGDLGELARVVHPEAVNREAKDEPLDCRGRGPAAFAATARWLRSAFADLDFDIHDVATDGDLVVVHCTMSGRQTGTFLAYDERGEVAQAFPSRGRTMAITQTHWFRLRDGQVVEHWANRDDLGMASQLGWVPPTPGYLWRMVRARRSARRQQARSS</sequence>